<dbReference type="NCBIfam" id="NF005855">
    <property type="entry name" value="PRK07777.1"/>
    <property type="match status" value="1"/>
</dbReference>
<evidence type="ECO:0000256" key="3">
    <source>
        <dbReference type="ARBA" id="ARBA00022679"/>
    </source>
</evidence>
<dbReference type="InterPro" id="IPR015421">
    <property type="entry name" value="PyrdxlP-dep_Trfase_major"/>
</dbReference>
<dbReference type="InterPro" id="IPR004839">
    <property type="entry name" value="Aminotransferase_I/II_large"/>
</dbReference>
<dbReference type="SUPFAM" id="SSF53383">
    <property type="entry name" value="PLP-dependent transferases"/>
    <property type="match status" value="1"/>
</dbReference>
<keyword evidence="7" id="KW-1185">Reference proteome</keyword>
<dbReference type="Proteomes" id="UP001500831">
    <property type="component" value="Unassembled WGS sequence"/>
</dbReference>
<dbReference type="CDD" id="cd00609">
    <property type="entry name" value="AAT_like"/>
    <property type="match status" value="1"/>
</dbReference>
<dbReference type="InterPro" id="IPR015422">
    <property type="entry name" value="PyrdxlP-dep_Trfase_small"/>
</dbReference>
<keyword evidence="3" id="KW-0808">Transferase</keyword>
<evidence type="ECO:0000256" key="2">
    <source>
        <dbReference type="ARBA" id="ARBA00022576"/>
    </source>
</evidence>
<dbReference type="Gene3D" id="3.40.640.10">
    <property type="entry name" value="Type I PLP-dependent aspartate aminotransferase-like (Major domain)"/>
    <property type="match status" value="1"/>
</dbReference>
<evidence type="ECO:0000256" key="1">
    <source>
        <dbReference type="ARBA" id="ARBA00001933"/>
    </source>
</evidence>
<proteinExistence type="predicted"/>
<dbReference type="GO" id="GO:0008483">
    <property type="term" value="F:transaminase activity"/>
    <property type="evidence" value="ECO:0007669"/>
    <property type="project" value="UniProtKB-KW"/>
</dbReference>
<evidence type="ECO:0000313" key="7">
    <source>
        <dbReference type="Proteomes" id="UP001500831"/>
    </source>
</evidence>
<keyword evidence="2 6" id="KW-0032">Aminotransferase</keyword>
<evidence type="ECO:0000256" key="4">
    <source>
        <dbReference type="ARBA" id="ARBA00022898"/>
    </source>
</evidence>
<organism evidence="6 7">
    <name type="scientific">Streptosporangium fragile</name>
    <dbReference type="NCBI Taxonomy" id="46186"/>
    <lineage>
        <taxon>Bacteria</taxon>
        <taxon>Bacillati</taxon>
        <taxon>Actinomycetota</taxon>
        <taxon>Actinomycetes</taxon>
        <taxon>Streptosporangiales</taxon>
        <taxon>Streptosporangiaceae</taxon>
        <taxon>Streptosporangium</taxon>
    </lineage>
</organism>
<name>A0ABN3W2W3_9ACTN</name>
<dbReference type="PANTHER" id="PTHR43807:SF20">
    <property type="entry name" value="FI04487P"/>
    <property type="match status" value="1"/>
</dbReference>
<dbReference type="PANTHER" id="PTHR43807">
    <property type="entry name" value="FI04487P"/>
    <property type="match status" value="1"/>
</dbReference>
<accession>A0ABN3W2W3</accession>
<keyword evidence="4" id="KW-0663">Pyridoxal phosphate</keyword>
<feature type="domain" description="Aminotransferase class I/classII large" evidence="5">
    <location>
        <begin position="57"/>
        <end position="410"/>
    </location>
</feature>
<sequence>MGSYDGPDPPRVVVAASGGGPAATLERVSDPLVARMREFGTTIFAEMSALAVRTGSINLGQGFPDTDGPAAMLERAVSAIRDGFNQYPPGPGVPELRRAVSEHRKAHYGLDYDPDGEVLVTVGATEAIAAAILALCEPGDEVIAFEPYYDSYAASVALAGAVLRPVTLRPAEGRFTFDPAELRAAAGPRTRAILVNSPHNPTGTVFTRAELEEIALLCRERDLVAVTDEVYEHLTFDGVEHIPPATLPGMRERTVMISSAGKTFSVTGWKTGWICAPPEFVRAVQTVKQFLTFTAAAPWQLAVAHGLRHELDWVSALRADLQSKRDRLAAGLTAAGFDVYRPQGTYFVQTDIRPLGFADGLALTRELPSLAGVVAIPTQVFYAHPERGSHFVRFAFCKKDEVIDEAVRRLTRLGEAGGPAA</sequence>
<dbReference type="Gene3D" id="3.90.1150.10">
    <property type="entry name" value="Aspartate Aminotransferase, domain 1"/>
    <property type="match status" value="1"/>
</dbReference>
<dbReference type="EMBL" id="BAAAVI010000040">
    <property type="protein sequence ID" value="GAA2887171.1"/>
    <property type="molecule type" value="Genomic_DNA"/>
</dbReference>
<dbReference type="InterPro" id="IPR051326">
    <property type="entry name" value="Kynurenine-oxoglutarate_AT"/>
</dbReference>
<dbReference type="Pfam" id="PF00155">
    <property type="entry name" value="Aminotran_1_2"/>
    <property type="match status" value="1"/>
</dbReference>
<evidence type="ECO:0000313" key="6">
    <source>
        <dbReference type="EMBL" id="GAA2887171.1"/>
    </source>
</evidence>
<dbReference type="InterPro" id="IPR015424">
    <property type="entry name" value="PyrdxlP-dep_Trfase"/>
</dbReference>
<protein>
    <submittedName>
        <fullName evidence="6">Pyridoxal phosphate-dependent aminotransferase</fullName>
    </submittedName>
</protein>
<comment type="caution">
    <text evidence="6">The sequence shown here is derived from an EMBL/GenBank/DDBJ whole genome shotgun (WGS) entry which is preliminary data.</text>
</comment>
<gene>
    <name evidence="6" type="ORF">GCM10010517_51020</name>
</gene>
<evidence type="ECO:0000259" key="5">
    <source>
        <dbReference type="Pfam" id="PF00155"/>
    </source>
</evidence>
<comment type="cofactor">
    <cofactor evidence="1">
        <name>pyridoxal 5'-phosphate</name>
        <dbReference type="ChEBI" id="CHEBI:597326"/>
    </cofactor>
</comment>
<reference evidence="6 7" key="1">
    <citation type="journal article" date="2019" name="Int. J. Syst. Evol. Microbiol.">
        <title>The Global Catalogue of Microorganisms (GCM) 10K type strain sequencing project: providing services to taxonomists for standard genome sequencing and annotation.</title>
        <authorList>
            <consortium name="The Broad Institute Genomics Platform"/>
            <consortium name="The Broad Institute Genome Sequencing Center for Infectious Disease"/>
            <person name="Wu L."/>
            <person name="Ma J."/>
        </authorList>
    </citation>
    <scope>NUCLEOTIDE SEQUENCE [LARGE SCALE GENOMIC DNA]</scope>
    <source>
        <strain evidence="6 7">JCM 6242</strain>
    </source>
</reference>